<feature type="compositionally biased region" description="Basic and acidic residues" evidence="1">
    <location>
        <begin position="57"/>
        <end position="69"/>
    </location>
</feature>
<dbReference type="RefSeq" id="WP_420905408.1">
    <property type="nucleotide sequence ID" value="NZ_BAAFGK010000004.1"/>
</dbReference>
<keyword evidence="2" id="KW-0472">Membrane</keyword>
<evidence type="ECO:0000256" key="1">
    <source>
        <dbReference type="SAM" id="MobiDB-lite"/>
    </source>
</evidence>
<evidence type="ECO:0000256" key="2">
    <source>
        <dbReference type="SAM" id="Phobius"/>
    </source>
</evidence>
<organism evidence="3 4">
    <name type="scientific">Candidatus Magnetaquiglobus chichijimensis</name>
    <dbReference type="NCBI Taxonomy" id="3141448"/>
    <lineage>
        <taxon>Bacteria</taxon>
        <taxon>Pseudomonadati</taxon>
        <taxon>Pseudomonadota</taxon>
        <taxon>Magnetococcia</taxon>
        <taxon>Magnetococcales</taxon>
        <taxon>Candidatus Magnetaquicoccaceae</taxon>
        <taxon>Candidatus Magnetaquiglobus</taxon>
    </lineage>
</organism>
<evidence type="ECO:0000313" key="3">
    <source>
        <dbReference type="EMBL" id="GAB0057715.1"/>
    </source>
</evidence>
<keyword evidence="2" id="KW-0812">Transmembrane</keyword>
<dbReference type="EMBL" id="BAAFGK010000004">
    <property type="protein sequence ID" value="GAB0057715.1"/>
    <property type="molecule type" value="Genomic_DNA"/>
</dbReference>
<keyword evidence="2" id="KW-1133">Transmembrane helix</keyword>
<dbReference type="Proteomes" id="UP001628193">
    <property type="component" value="Unassembled WGS sequence"/>
</dbReference>
<protein>
    <submittedName>
        <fullName evidence="3">Uncharacterized protein</fullName>
    </submittedName>
</protein>
<accession>A0ABQ0CA12</accession>
<feature type="region of interest" description="Disordered" evidence="1">
    <location>
        <begin position="57"/>
        <end position="87"/>
    </location>
</feature>
<comment type="caution">
    <text evidence="3">The sequence shown here is derived from an EMBL/GenBank/DDBJ whole genome shotgun (WGS) entry which is preliminary data.</text>
</comment>
<keyword evidence="4" id="KW-1185">Reference proteome</keyword>
<gene>
    <name evidence="3" type="ORF">SIID45300_02047</name>
</gene>
<reference evidence="3 4" key="1">
    <citation type="submission" date="2024-09" db="EMBL/GenBank/DDBJ databases">
        <title>Draft genome sequence of Candidatus Magnetaquicoccaceae bacterium FCR-1.</title>
        <authorList>
            <person name="Shimoshige H."/>
            <person name="Shimamura S."/>
            <person name="Taoka A."/>
            <person name="Kobayashi H."/>
            <person name="Maekawa T."/>
        </authorList>
    </citation>
    <scope>NUCLEOTIDE SEQUENCE [LARGE SCALE GENOMIC DNA]</scope>
    <source>
        <strain evidence="3 4">FCR-1</strain>
    </source>
</reference>
<proteinExistence type="predicted"/>
<sequence>MDEQEVESMDEEGTAKPGRKKILLLGGAVIALLLLLGGGWLFYTKLGAIKDSSEAEQAHREATEAEKKLRLSGPLKGVPAGIEGPEPPPVTLAKDGVSVDQLAIFILESGERRVQGRVYNHGSQPLIAARVQIEFLGNAGEVLTARPVNPLVISGGIFGDQSEILPSGSGRSFLVTTDELPANWNGKLSAKIMGAQFGRPVTEEARP</sequence>
<name>A0ABQ0CA12_9PROT</name>
<evidence type="ECO:0000313" key="4">
    <source>
        <dbReference type="Proteomes" id="UP001628193"/>
    </source>
</evidence>
<feature type="transmembrane region" description="Helical" evidence="2">
    <location>
        <begin position="22"/>
        <end position="43"/>
    </location>
</feature>